<dbReference type="Proteomes" id="UP001201163">
    <property type="component" value="Unassembled WGS sequence"/>
</dbReference>
<gene>
    <name evidence="1" type="ORF">EDB92DRAFT_1794434</name>
</gene>
<protein>
    <recommendedName>
        <fullName evidence="3">Proteasome assembly chaperone 4</fullName>
    </recommendedName>
</protein>
<evidence type="ECO:0008006" key="3">
    <source>
        <dbReference type="Google" id="ProtNLM"/>
    </source>
</evidence>
<evidence type="ECO:0000313" key="1">
    <source>
        <dbReference type="EMBL" id="KAH8995694.1"/>
    </source>
</evidence>
<dbReference type="EMBL" id="JAKELL010000011">
    <property type="protein sequence ID" value="KAH8995694.1"/>
    <property type="molecule type" value="Genomic_DNA"/>
</dbReference>
<dbReference type="PANTHER" id="PTHR33559">
    <property type="entry name" value="PROTEASOME ASSEMBLY CHAPERONE 4"/>
    <property type="match status" value="1"/>
</dbReference>
<name>A0AAD4LJT0_9AGAM</name>
<proteinExistence type="predicted"/>
<reference evidence="1" key="1">
    <citation type="submission" date="2022-01" db="EMBL/GenBank/DDBJ databases">
        <title>Comparative genomics reveals a dynamic genome evolution in the ectomycorrhizal milk-cap (Lactarius) mushrooms.</title>
        <authorList>
            <consortium name="DOE Joint Genome Institute"/>
            <person name="Lebreton A."/>
            <person name="Tang N."/>
            <person name="Kuo A."/>
            <person name="LaButti K."/>
            <person name="Drula E."/>
            <person name="Barry K."/>
            <person name="Clum A."/>
            <person name="Lipzen A."/>
            <person name="Mousain D."/>
            <person name="Ng V."/>
            <person name="Wang R."/>
            <person name="Wang X."/>
            <person name="Dai Y."/>
            <person name="Henrissat B."/>
            <person name="Grigoriev I.V."/>
            <person name="Guerin-Laguette A."/>
            <person name="Yu F."/>
            <person name="Martin F.M."/>
        </authorList>
    </citation>
    <scope>NUCLEOTIDE SEQUENCE</scope>
    <source>
        <strain evidence="1">QP</strain>
    </source>
</reference>
<comment type="caution">
    <text evidence="1">The sequence shown here is derived from an EMBL/GenBank/DDBJ whole genome shotgun (WGS) entry which is preliminary data.</text>
</comment>
<dbReference type="Pfam" id="PF16093">
    <property type="entry name" value="PAC4"/>
    <property type="match status" value="1"/>
</dbReference>
<dbReference type="AlphaFoldDB" id="A0AAD4LJT0"/>
<keyword evidence="2" id="KW-1185">Reference proteome</keyword>
<evidence type="ECO:0000313" key="2">
    <source>
        <dbReference type="Proteomes" id="UP001201163"/>
    </source>
</evidence>
<accession>A0AAD4LJT0</accession>
<sequence length="134" mass="14650">MTVISVETKYFPSSRPSSPALVVQVTCLADSYMVWVGMTDEPEENAGRATLQGQLGKDWVVAMPPWKTLPATGTQLLRSSNSDVALSIATRLARRYGKQIFLSVDVPEDSGVLLEAEKAVFGSLNDIEEKNSRM</sequence>
<organism evidence="1 2">
    <name type="scientific">Lactarius akahatsu</name>
    <dbReference type="NCBI Taxonomy" id="416441"/>
    <lineage>
        <taxon>Eukaryota</taxon>
        <taxon>Fungi</taxon>
        <taxon>Dikarya</taxon>
        <taxon>Basidiomycota</taxon>
        <taxon>Agaricomycotina</taxon>
        <taxon>Agaricomycetes</taxon>
        <taxon>Russulales</taxon>
        <taxon>Russulaceae</taxon>
        <taxon>Lactarius</taxon>
    </lineage>
</organism>
<dbReference type="GO" id="GO:0043248">
    <property type="term" value="P:proteasome assembly"/>
    <property type="evidence" value="ECO:0007669"/>
    <property type="project" value="InterPro"/>
</dbReference>
<dbReference type="InterPro" id="IPR032157">
    <property type="entry name" value="PAC4"/>
</dbReference>
<dbReference type="PANTHER" id="PTHR33559:SF1">
    <property type="entry name" value="PROTEASOME ASSEMBLY CHAPERONE 4"/>
    <property type="match status" value="1"/>
</dbReference>